<dbReference type="PANTHER" id="PTHR47160:SF10">
    <property type="entry name" value="MULE TRANSPOSASE DOMAIN-CONTAINING PROTEIN"/>
    <property type="match status" value="1"/>
</dbReference>
<reference evidence="7" key="1">
    <citation type="journal article" date="2020" name="Nat. Ecol. Evol.">
        <title>Deeply conserved synteny resolves early events in vertebrate evolution.</title>
        <authorList>
            <person name="Simakov O."/>
            <person name="Marletaz F."/>
            <person name="Yue J.X."/>
            <person name="O'Connell B."/>
            <person name="Jenkins J."/>
            <person name="Brandt A."/>
            <person name="Calef R."/>
            <person name="Tung C.H."/>
            <person name="Huang T.K."/>
            <person name="Schmutz J."/>
            <person name="Satoh N."/>
            <person name="Yu J.K."/>
            <person name="Putnam N.H."/>
            <person name="Green R.E."/>
            <person name="Rokhsar D.S."/>
        </authorList>
    </citation>
    <scope>NUCLEOTIDE SEQUENCE [LARGE SCALE GENOMIC DNA]</scope>
    <source>
        <strain evidence="7">S238N-H82</strain>
    </source>
</reference>
<dbReference type="Pfam" id="PF04500">
    <property type="entry name" value="FLYWCH"/>
    <property type="match status" value="1"/>
</dbReference>
<dbReference type="AlphaFoldDB" id="A0A9J7N2G5"/>
<dbReference type="PROSITE" id="PS01359">
    <property type="entry name" value="ZF_PHD_1"/>
    <property type="match status" value="1"/>
</dbReference>
<keyword evidence="2" id="KW-0863">Zinc-finger</keyword>
<keyword evidence="1" id="KW-0479">Metal-binding</keyword>
<dbReference type="GeneID" id="118425699"/>
<evidence type="ECO:0000313" key="7">
    <source>
        <dbReference type="Proteomes" id="UP000001554"/>
    </source>
</evidence>
<dbReference type="Proteomes" id="UP000001554">
    <property type="component" value="Chromosome 11"/>
</dbReference>
<dbReference type="Gene3D" id="3.30.40.10">
    <property type="entry name" value="Zinc/RING finger domain, C3HC4 (zinc finger)"/>
    <property type="match status" value="1"/>
</dbReference>
<dbReference type="OMA" id="WEVSEWV"/>
<dbReference type="Pfam" id="PF10551">
    <property type="entry name" value="MULE"/>
    <property type="match status" value="1"/>
</dbReference>
<dbReference type="SUPFAM" id="SSF57903">
    <property type="entry name" value="FYVE/PHD zinc finger"/>
    <property type="match status" value="1"/>
</dbReference>
<evidence type="ECO:0000256" key="1">
    <source>
        <dbReference type="ARBA" id="ARBA00022723"/>
    </source>
</evidence>
<evidence type="ECO:0000313" key="8">
    <source>
        <dbReference type="RefSeq" id="XP_035690632.1"/>
    </source>
</evidence>
<dbReference type="OrthoDB" id="93990at2759"/>
<evidence type="ECO:0000256" key="2">
    <source>
        <dbReference type="ARBA" id="ARBA00022771"/>
    </source>
</evidence>
<dbReference type="InterPro" id="IPR011011">
    <property type="entry name" value="Znf_FYVE_PHD"/>
</dbReference>
<feature type="domain" description="MULE transposase" evidence="6">
    <location>
        <begin position="349"/>
        <end position="448"/>
    </location>
</feature>
<dbReference type="PANTHER" id="PTHR47160">
    <property type="entry name" value="PUTATIVE-RELATED"/>
    <property type="match status" value="1"/>
</dbReference>
<gene>
    <name evidence="8" type="primary">LOC118425699</name>
</gene>
<name>A0A9J7N2G5_BRAFL</name>
<keyword evidence="7" id="KW-1185">Reference proteome</keyword>
<feature type="domain" description="FLYWCH-type" evidence="5">
    <location>
        <begin position="184"/>
        <end position="232"/>
    </location>
</feature>
<dbReference type="RefSeq" id="XP_035690632.1">
    <property type="nucleotide sequence ID" value="XM_035834739.1"/>
</dbReference>
<organism evidence="7 8">
    <name type="scientific">Branchiostoma floridae</name>
    <name type="common">Florida lancelet</name>
    <name type="synonym">Amphioxus</name>
    <dbReference type="NCBI Taxonomy" id="7739"/>
    <lineage>
        <taxon>Eukaryota</taxon>
        <taxon>Metazoa</taxon>
        <taxon>Chordata</taxon>
        <taxon>Cephalochordata</taxon>
        <taxon>Leptocardii</taxon>
        <taxon>Amphioxiformes</taxon>
        <taxon>Branchiostomatidae</taxon>
        <taxon>Branchiostoma</taxon>
    </lineage>
</organism>
<dbReference type="GO" id="GO:0008270">
    <property type="term" value="F:zinc ion binding"/>
    <property type="evidence" value="ECO:0007669"/>
    <property type="project" value="UniProtKB-KW"/>
</dbReference>
<evidence type="ECO:0000259" key="5">
    <source>
        <dbReference type="Pfam" id="PF04500"/>
    </source>
</evidence>
<proteinExistence type="predicted"/>
<accession>A0A9J7N2G5</accession>
<dbReference type="InterPro" id="IPR019786">
    <property type="entry name" value="Zinc_finger_PHD-type_CS"/>
</dbReference>
<dbReference type="InterPro" id="IPR007588">
    <property type="entry name" value="Znf_FLYWCH"/>
</dbReference>
<dbReference type="InterPro" id="IPR013083">
    <property type="entry name" value="Znf_RING/FYVE/PHD"/>
</dbReference>
<reference evidence="8" key="2">
    <citation type="submission" date="2025-08" db="UniProtKB">
        <authorList>
            <consortium name="RefSeq"/>
        </authorList>
    </citation>
    <scope>IDENTIFICATION</scope>
    <source>
        <strain evidence="8">S238N-H82</strain>
        <tissue evidence="8">Testes</tissue>
    </source>
</reference>
<dbReference type="KEGG" id="bfo:118425699"/>
<protein>
    <submittedName>
        <fullName evidence="8">Uncharacterized protein LOC118425699</fullName>
    </submittedName>
</protein>
<evidence type="ECO:0000256" key="4">
    <source>
        <dbReference type="SAM" id="MobiDB-lite"/>
    </source>
</evidence>
<dbReference type="Gene3D" id="2.20.25.240">
    <property type="match status" value="1"/>
</dbReference>
<evidence type="ECO:0000259" key="6">
    <source>
        <dbReference type="Pfam" id="PF10551"/>
    </source>
</evidence>
<feature type="region of interest" description="Disordered" evidence="4">
    <location>
        <begin position="76"/>
        <end position="96"/>
    </location>
</feature>
<evidence type="ECO:0000256" key="3">
    <source>
        <dbReference type="ARBA" id="ARBA00022833"/>
    </source>
</evidence>
<sequence>MTDPEPPCVVCENPVTGRRQALECDGCGAWQHRLCDTGISQDTYRQLNREEIELDFFCRNCERNGPPPLVELFPPAAPDESFQTQGTDESFQEQDIDGSLQEQDIDGSLQEQDIDGSLQAQGIDGSFHFQADGSFVVPDPNRNVEDAVGDISVEDNLPEDEGGEVTFELIDAGTKKARSMLADSNGYSYTHKETRPYAIYWTCSRRKTGDKCPATVIERAGVYRRGNNRHHHPPEMHAATNLRIKAKVRKMAVRNLFRSANSIVEEVVMEEVDVRAPNPDLPSIANMVRMANKRRQELRPKDPTTLEFDLEEQHLPDGFLKADIQSDGHRMLVFATDQQLKLLSRAKTWYMDATFKVVGRPFYQLFGIHAFVREDQENEKQVPLALVFMSHKDKKDYKKVLKKIVRLLPGDREPKVTTFVMDFEQGMWQAVRSVFPGKTRRGCAFHWTQAVYRKIQELGLQEAYRRREGAHRLLRNFMGLLMLPHEHVRPTFDALCEEAANDARLDRLTSYMRTYWMESTVWEVSEWVVFMEPVRTNNDTEGWHRRLKQKANQRVHLPLYLLVNLLKREADFVSLQVQQVSFKKLGKYQRERERTTQGKLFKYWQEYKDKVRSTSSLLRACSRVYAPIPEE</sequence>
<keyword evidence="3" id="KW-0862">Zinc</keyword>
<dbReference type="InterPro" id="IPR018289">
    <property type="entry name" value="MULE_transposase_dom"/>
</dbReference>